<dbReference type="EMBL" id="JABBGK010000005">
    <property type="protein sequence ID" value="NML76265.1"/>
    <property type="molecule type" value="Genomic_DNA"/>
</dbReference>
<accession>A0A7Y0AZK4</accession>
<gene>
    <name evidence="2" type="ORF">HHL25_19200</name>
</gene>
<organism evidence="2 3">
    <name type="scientific">Rhizobium terricola</name>
    <dbReference type="NCBI Taxonomy" id="2728849"/>
    <lineage>
        <taxon>Bacteria</taxon>
        <taxon>Pseudomonadati</taxon>
        <taxon>Pseudomonadota</taxon>
        <taxon>Alphaproteobacteria</taxon>
        <taxon>Hyphomicrobiales</taxon>
        <taxon>Rhizobiaceae</taxon>
        <taxon>Rhizobium/Agrobacterium group</taxon>
        <taxon>Rhizobium</taxon>
    </lineage>
</organism>
<evidence type="ECO:0000313" key="3">
    <source>
        <dbReference type="Proteomes" id="UP000541470"/>
    </source>
</evidence>
<keyword evidence="1" id="KW-0472">Membrane</keyword>
<dbReference type="AlphaFoldDB" id="A0A7Y0AZK4"/>
<comment type="caution">
    <text evidence="2">The sequence shown here is derived from an EMBL/GenBank/DDBJ whole genome shotgun (WGS) entry which is preliminary data.</text>
</comment>
<dbReference type="RefSeq" id="WP_169594699.1">
    <property type="nucleotide sequence ID" value="NZ_JABBGK010000005.1"/>
</dbReference>
<dbReference type="Proteomes" id="UP000541470">
    <property type="component" value="Unassembled WGS sequence"/>
</dbReference>
<name>A0A7Y0AZK4_9HYPH</name>
<evidence type="ECO:0008006" key="4">
    <source>
        <dbReference type="Google" id="ProtNLM"/>
    </source>
</evidence>
<feature type="transmembrane region" description="Helical" evidence="1">
    <location>
        <begin position="79"/>
        <end position="98"/>
    </location>
</feature>
<sequence length="182" mass="20306">MQPKPFPDEQPPETSHLEKRRAAIIAECRRQEESCLYTSTTLFIWLRAVRIQKQIFVAAPIVIGGIASLSILQDWGYEWVIAILALVASLFPALADALKIETSVDEISRLGAEFKSLQDRFRRIATITALGDVQAAEQGLAELMDRMDIARSHSITPPESAFTKAQKKIEAGHYSFQADKAH</sequence>
<evidence type="ECO:0000313" key="2">
    <source>
        <dbReference type="EMBL" id="NML76265.1"/>
    </source>
</evidence>
<protein>
    <recommendedName>
        <fullName evidence="4">SMODS and SLOG-associating 2TM effector domain-containing protein</fullName>
    </recommendedName>
</protein>
<keyword evidence="1" id="KW-0812">Transmembrane</keyword>
<feature type="transmembrane region" description="Helical" evidence="1">
    <location>
        <begin position="55"/>
        <end position="73"/>
    </location>
</feature>
<evidence type="ECO:0000256" key="1">
    <source>
        <dbReference type="SAM" id="Phobius"/>
    </source>
</evidence>
<keyword evidence="3" id="KW-1185">Reference proteome</keyword>
<keyword evidence="1" id="KW-1133">Transmembrane helix</keyword>
<reference evidence="2 3" key="1">
    <citation type="submission" date="2020-04" db="EMBL/GenBank/DDBJ databases">
        <title>Rhizobium sp. S-51 isolated from soil.</title>
        <authorList>
            <person name="Dahal R.H."/>
        </authorList>
    </citation>
    <scope>NUCLEOTIDE SEQUENCE [LARGE SCALE GENOMIC DNA]</scope>
    <source>
        <strain evidence="2 3">S-51</strain>
    </source>
</reference>
<proteinExistence type="predicted"/>